<comment type="caution">
    <text evidence="2">The sequence shown here is derived from an EMBL/GenBank/DDBJ whole genome shotgun (WGS) entry which is preliminary data.</text>
</comment>
<evidence type="ECO:0000313" key="2">
    <source>
        <dbReference type="EMBL" id="KAG9439109.1"/>
    </source>
</evidence>
<sequence length="221" mass="25252">MPKPENVHMMKYREKRAYQLLEQGARDTEKCALLRATLLQHLNRHCRELFLCWSTPFAVFIQHSFYPSRNSARPRKRNSIRNSPTIQSKRKKKTYALILLVSNVLPSQASSTPSTEKVHGSPGSILRSNHGCIFPRENAQTQTVLPGENRATSKSGGKAVIKAATTHCRVIVTKWALDAFISYSRLQTAESRSAAPFLYYFKLGRNWIWAFGPYIRLLIIF</sequence>
<organism evidence="2 3">
    <name type="scientific">Aristolochia fimbriata</name>
    <name type="common">White veined hardy Dutchman's pipe vine</name>
    <dbReference type="NCBI Taxonomy" id="158543"/>
    <lineage>
        <taxon>Eukaryota</taxon>
        <taxon>Viridiplantae</taxon>
        <taxon>Streptophyta</taxon>
        <taxon>Embryophyta</taxon>
        <taxon>Tracheophyta</taxon>
        <taxon>Spermatophyta</taxon>
        <taxon>Magnoliopsida</taxon>
        <taxon>Magnoliidae</taxon>
        <taxon>Piperales</taxon>
        <taxon>Aristolochiaceae</taxon>
        <taxon>Aristolochia</taxon>
    </lineage>
</organism>
<evidence type="ECO:0000313" key="3">
    <source>
        <dbReference type="Proteomes" id="UP000825729"/>
    </source>
</evidence>
<evidence type="ECO:0000256" key="1">
    <source>
        <dbReference type="SAM" id="MobiDB-lite"/>
    </source>
</evidence>
<proteinExistence type="predicted"/>
<dbReference type="EMBL" id="JAINDJ010000008">
    <property type="protein sequence ID" value="KAG9439109.1"/>
    <property type="molecule type" value="Genomic_DNA"/>
</dbReference>
<feature type="region of interest" description="Disordered" evidence="1">
    <location>
        <begin position="69"/>
        <end position="89"/>
    </location>
</feature>
<protein>
    <submittedName>
        <fullName evidence="2">Uncharacterized protein</fullName>
    </submittedName>
</protein>
<name>A0AAV7DS53_ARIFI</name>
<gene>
    <name evidence="2" type="ORF">H6P81_019274</name>
</gene>
<dbReference type="Proteomes" id="UP000825729">
    <property type="component" value="Unassembled WGS sequence"/>
</dbReference>
<keyword evidence="3" id="KW-1185">Reference proteome</keyword>
<accession>A0AAV7DS53</accession>
<reference evidence="2 3" key="1">
    <citation type="submission" date="2021-07" db="EMBL/GenBank/DDBJ databases">
        <title>The Aristolochia fimbriata genome: insights into angiosperm evolution, floral development and chemical biosynthesis.</title>
        <authorList>
            <person name="Jiao Y."/>
        </authorList>
    </citation>
    <scope>NUCLEOTIDE SEQUENCE [LARGE SCALE GENOMIC DNA]</scope>
    <source>
        <strain evidence="2">IBCAS-2021</strain>
        <tissue evidence="2">Leaf</tissue>
    </source>
</reference>
<dbReference type="AlphaFoldDB" id="A0AAV7DS53"/>